<dbReference type="RefSeq" id="WP_256420189.1">
    <property type="nucleotide sequence ID" value="NZ_JANHDI010000001.1"/>
</dbReference>
<reference evidence="2 3" key="1">
    <citation type="journal article" date="2019" name="Int. J. Syst. Evol. Microbiol.">
        <title>The Global Catalogue of Microorganisms (GCM) 10K type strain sequencing project: providing services to taxonomists for standard genome sequencing and annotation.</title>
        <authorList>
            <consortium name="The Broad Institute Genomics Platform"/>
            <consortium name="The Broad Institute Genome Sequencing Center for Infectious Disease"/>
            <person name="Wu L."/>
            <person name="Ma J."/>
        </authorList>
    </citation>
    <scope>NUCLEOTIDE SEQUENCE [LARGE SCALE GENOMIC DNA]</scope>
    <source>
        <strain evidence="2 3">CGMCC 1.12121</strain>
    </source>
</reference>
<keyword evidence="3" id="KW-1185">Reference proteome</keyword>
<feature type="transmembrane region" description="Helical" evidence="1">
    <location>
        <begin position="14"/>
        <end position="37"/>
    </location>
</feature>
<organism evidence="2 3">
    <name type="scientific">Halobellus rarus</name>
    <dbReference type="NCBI Taxonomy" id="1126237"/>
    <lineage>
        <taxon>Archaea</taxon>
        <taxon>Methanobacteriati</taxon>
        <taxon>Methanobacteriota</taxon>
        <taxon>Stenosarchaea group</taxon>
        <taxon>Halobacteria</taxon>
        <taxon>Halobacteriales</taxon>
        <taxon>Haloferacaceae</taxon>
        <taxon>Halobellus</taxon>
    </lineage>
</organism>
<keyword evidence="1" id="KW-1133">Transmembrane helix</keyword>
<keyword evidence="1" id="KW-0472">Membrane</keyword>
<accession>A0ABD6CJE8</accession>
<protein>
    <submittedName>
        <fullName evidence="2">Uncharacterized protein</fullName>
    </submittedName>
</protein>
<evidence type="ECO:0000313" key="2">
    <source>
        <dbReference type="EMBL" id="MFD1598186.1"/>
    </source>
</evidence>
<sequence length="47" mass="5426">MIRSPLRAKQVEHLLYLLLVLAGGALLLWFVFDYFALIEAVTEHAPW</sequence>
<dbReference type="EMBL" id="JBHUDK010000003">
    <property type="protein sequence ID" value="MFD1598186.1"/>
    <property type="molecule type" value="Genomic_DNA"/>
</dbReference>
<evidence type="ECO:0000313" key="3">
    <source>
        <dbReference type="Proteomes" id="UP001597085"/>
    </source>
</evidence>
<evidence type="ECO:0000256" key="1">
    <source>
        <dbReference type="SAM" id="Phobius"/>
    </source>
</evidence>
<gene>
    <name evidence="2" type="ORF">ACFSBX_04360</name>
</gene>
<proteinExistence type="predicted"/>
<name>A0ABD6CJE8_9EURY</name>
<dbReference type="AlphaFoldDB" id="A0ABD6CJE8"/>
<dbReference type="Proteomes" id="UP001597085">
    <property type="component" value="Unassembled WGS sequence"/>
</dbReference>
<comment type="caution">
    <text evidence="2">The sequence shown here is derived from an EMBL/GenBank/DDBJ whole genome shotgun (WGS) entry which is preliminary data.</text>
</comment>
<keyword evidence="1" id="KW-0812">Transmembrane</keyword>